<dbReference type="AlphaFoldDB" id="A0A1L9URS8"/>
<dbReference type="VEuPathDB" id="FungiDB:ASPBRDRAFT_193058"/>
<keyword evidence="2" id="KW-1185">Reference proteome</keyword>
<reference evidence="2" key="1">
    <citation type="journal article" date="2017" name="Genome Biol.">
        <title>Comparative genomics reveals high biological diversity and specific adaptations in the industrially and medically important fungal genus Aspergillus.</title>
        <authorList>
            <person name="de Vries R.P."/>
            <person name="Riley R."/>
            <person name="Wiebenga A."/>
            <person name="Aguilar-Osorio G."/>
            <person name="Amillis S."/>
            <person name="Uchima C.A."/>
            <person name="Anderluh G."/>
            <person name="Asadollahi M."/>
            <person name="Askin M."/>
            <person name="Barry K."/>
            <person name="Battaglia E."/>
            <person name="Bayram O."/>
            <person name="Benocci T."/>
            <person name="Braus-Stromeyer S.A."/>
            <person name="Caldana C."/>
            <person name="Canovas D."/>
            <person name="Cerqueira G.C."/>
            <person name="Chen F."/>
            <person name="Chen W."/>
            <person name="Choi C."/>
            <person name="Clum A."/>
            <person name="Dos Santos R.A."/>
            <person name="Damasio A.R."/>
            <person name="Diallinas G."/>
            <person name="Emri T."/>
            <person name="Fekete E."/>
            <person name="Flipphi M."/>
            <person name="Freyberg S."/>
            <person name="Gallo A."/>
            <person name="Gournas C."/>
            <person name="Habgood R."/>
            <person name="Hainaut M."/>
            <person name="Harispe M.L."/>
            <person name="Henrissat B."/>
            <person name="Hilden K.S."/>
            <person name="Hope R."/>
            <person name="Hossain A."/>
            <person name="Karabika E."/>
            <person name="Karaffa L."/>
            <person name="Karanyi Z."/>
            <person name="Krasevec N."/>
            <person name="Kuo A."/>
            <person name="Kusch H."/>
            <person name="LaButti K."/>
            <person name="Lagendijk E.L."/>
            <person name="Lapidus A."/>
            <person name="Levasseur A."/>
            <person name="Lindquist E."/>
            <person name="Lipzen A."/>
            <person name="Logrieco A.F."/>
            <person name="MacCabe A."/>
            <person name="Maekelae M.R."/>
            <person name="Malavazi I."/>
            <person name="Melin P."/>
            <person name="Meyer V."/>
            <person name="Mielnichuk N."/>
            <person name="Miskei M."/>
            <person name="Molnar A.P."/>
            <person name="Mule G."/>
            <person name="Ngan C.Y."/>
            <person name="Orejas M."/>
            <person name="Orosz E."/>
            <person name="Ouedraogo J.P."/>
            <person name="Overkamp K.M."/>
            <person name="Park H.-S."/>
            <person name="Perrone G."/>
            <person name="Piumi F."/>
            <person name="Punt P.J."/>
            <person name="Ram A.F."/>
            <person name="Ramon A."/>
            <person name="Rauscher S."/>
            <person name="Record E."/>
            <person name="Riano-Pachon D.M."/>
            <person name="Robert V."/>
            <person name="Roehrig J."/>
            <person name="Ruller R."/>
            <person name="Salamov A."/>
            <person name="Salih N.S."/>
            <person name="Samson R.A."/>
            <person name="Sandor E."/>
            <person name="Sanguinetti M."/>
            <person name="Schuetze T."/>
            <person name="Sepcic K."/>
            <person name="Shelest E."/>
            <person name="Sherlock G."/>
            <person name="Sophianopoulou V."/>
            <person name="Squina F.M."/>
            <person name="Sun H."/>
            <person name="Susca A."/>
            <person name="Todd R.B."/>
            <person name="Tsang A."/>
            <person name="Unkles S.E."/>
            <person name="van de Wiele N."/>
            <person name="van Rossen-Uffink D."/>
            <person name="Oliveira J.V."/>
            <person name="Vesth T.C."/>
            <person name="Visser J."/>
            <person name="Yu J.-H."/>
            <person name="Zhou M."/>
            <person name="Andersen M.R."/>
            <person name="Archer D.B."/>
            <person name="Baker S.E."/>
            <person name="Benoit I."/>
            <person name="Brakhage A.A."/>
            <person name="Braus G.H."/>
            <person name="Fischer R."/>
            <person name="Frisvad J.C."/>
            <person name="Goldman G.H."/>
            <person name="Houbraken J."/>
            <person name="Oakley B."/>
            <person name="Pocsi I."/>
            <person name="Scazzocchio C."/>
            <person name="Seiboth B."/>
            <person name="vanKuyk P.A."/>
            <person name="Wortman J."/>
            <person name="Dyer P.S."/>
            <person name="Grigoriev I.V."/>
        </authorList>
    </citation>
    <scope>NUCLEOTIDE SEQUENCE [LARGE SCALE GENOMIC DNA]</scope>
    <source>
        <strain evidence="2">CBS 101740 / IMI 381727 / IBT 21946</strain>
    </source>
</reference>
<organism evidence="1 2">
    <name type="scientific">Aspergillus brasiliensis (strain CBS 101740 / IMI 381727 / IBT 21946)</name>
    <dbReference type="NCBI Taxonomy" id="767769"/>
    <lineage>
        <taxon>Eukaryota</taxon>
        <taxon>Fungi</taxon>
        <taxon>Dikarya</taxon>
        <taxon>Ascomycota</taxon>
        <taxon>Pezizomycotina</taxon>
        <taxon>Eurotiomycetes</taxon>
        <taxon>Eurotiomycetidae</taxon>
        <taxon>Eurotiales</taxon>
        <taxon>Aspergillaceae</taxon>
        <taxon>Aspergillus</taxon>
        <taxon>Aspergillus subgen. Circumdati</taxon>
    </lineage>
</organism>
<evidence type="ECO:0000313" key="1">
    <source>
        <dbReference type="EMBL" id="OJJ74332.1"/>
    </source>
</evidence>
<dbReference type="EMBL" id="KV878681">
    <property type="protein sequence ID" value="OJJ74332.1"/>
    <property type="molecule type" value="Genomic_DNA"/>
</dbReference>
<dbReference type="Proteomes" id="UP000184499">
    <property type="component" value="Unassembled WGS sequence"/>
</dbReference>
<sequence length="130" mass="15207">MLPLHPTLPSAYPYTRLMACFEKPRARNILTYLNGFLEAMVSSMMSHHKSPQFTLFWKKTAADDTWRPRWQLVAVLNASQLMSPNFNAKQVYPGISETRFVDLLSDAERAKFLAWTRMIDQYYDSHVDWS</sequence>
<evidence type="ECO:0000313" key="2">
    <source>
        <dbReference type="Proteomes" id="UP000184499"/>
    </source>
</evidence>
<proteinExistence type="predicted"/>
<dbReference type="RefSeq" id="XP_067481580.1">
    <property type="nucleotide sequence ID" value="XM_067620557.1"/>
</dbReference>
<accession>A0A1L9URS8</accession>
<name>A0A1L9URS8_ASPBC</name>
<dbReference type="GeneID" id="93573045"/>
<gene>
    <name evidence="1" type="ORF">ASPBRDRAFT_193058</name>
</gene>
<protein>
    <submittedName>
        <fullName evidence="1">Uncharacterized protein</fullName>
    </submittedName>
</protein>